<evidence type="ECO:0000313" key="8">
    <source>
        <dbReference type="EMBL" id="CAC5397844.1"/>
    </source>
</evidence>
<dbReference type="OrthoDB" id="78663at2759"/>
<feature type="transmembrane region" description="Helical" evidence="6">
    <location>
        <begin position="407"/>
        <end position="435"/>
    </location>
</feature>
<evidence type="ECO:0000259" key="7">
    <source>
        <dbReference type="PROSITE" id="PS00028"/>
    </source>
</evidence>
<keyword evidence="9" id="KW-1185">Reference proteome</keyword>
<dbReference type="GO" id="GO:0005886">
    <property type="term" value="C:plasma membrane"/>
    <property type="evidence" value="ECO:0007669"/>
    <property type="project" value="TreeGrafter"/>
</dbReference>
<dbReference type="SUPFAM" id="SSF103473">
    <property type="entry name" value="MFS general substrate transporter"/>
    <property type="match status" value="1"/>
</dbReference>
<feature type="transmembrane region" description="Helical" evidence="6">
    <location>
        <begin position="99"/>
        <end position="119"/>
    </location>
</feature>
<dbReference type="GO" id="GO:0043266">
    <property type="term" value="P:regulation of potassium ion transport"/>
    <property type="evidence" value="ECO:0007669"/>
    <property type="project" value="TreeGrafter"/>
</dbReference>
<evidence type="ECO:0000256" key="1">
    <source>
        <dbReference type="ARBA" id="ARBA00004141"/>
    </source>
</evidence>
<reference evidence="8 9" key="1">
    <citation type="submission" date="2020-06" db="EMBL/GenBank/DDBJ databases">
        <authorList>
            <person name="Li R."/>
            <person name="Bekaert M."/>
        </authorList>
    </citation>
    <scope>NUCLEOTIDE SEQUENCE [LARGE SCALE GENOMIC DNA]</scope>
    <source>
        <strain evidence="9">wild</strain>
    </source>
</reference>
<dbReference type="Gene3D" id="1.20.1250.20">
    <property type="entry name" value="MFS general substrate transporter like domains"/>
    <property type="match status" value="2"/>
</dbReference>
<dbReference type="InterPro" id="IPR051951">
    <property type="entry name" value="UNC-93_regulatory"/>
</dbReference>
<dbReference type="GO" id="GO:0015459">
    <property type="term" value="F:potassium channel regulator activity"/>
    <property type="evidence" value="ECO:0007669"/>
    <property type="project" value="TreeGrafter"/>
</dbReference>
<comment type="similarity">
    <text evidence="2">Belongs to the unc-93 family.</text>
</comment>
<keyword evidence="4 6" id="KW-1133">Transmembrane helix</keyword>
<dbReference type="PANTHER" id="PTHR19444">
    <property type="entry name" value="UNC-93 RELATED"/>
    <property type="match status" value="1"/>
</dbReference>
<dbReference type="PANTHER" id="PTHR19444:SF13">
    <property type="entry name" value="PROTEIN UNC-93 HOMOLOG A"/>
    <property type="match status" value="1"/>
</dbReference>
<dbReference type="InterPro" id="IPR036259">
    <property type="entry name" value="MFS_trans_sf"/>
</dbReference>
<feature type="domain" description="C2H2-type" evidence="7">
    <location>
        <begin position="14"/>
        <end position="36"/>
    </location>
</feature>
<proteinExistence type="inferred from homology"/>
<name>A0A6J8CRU0_MYTCO</name>
<evidence type="ECO:0000256" key="3">
    <source>
        <dbReference type="ARBA" id="ARBA00022692"/>
    </source>
</evidence>
<protein>
    <submittedName>
        <fullName evidence="8">Protein unc-93 homolog A</fullName>
    </submittedName>
</protein>
<feature type="transmembrane region" description="Helical" evidence="6">
    <location>
        <begin position="447"/>
        <end position="463"/>
    </location>
</feature>
<feature type="transmembrane region" description="Helical" evidence="6">
    <location>
        <begin position="469"/>
        <end position="487"/>
    </location>
</feature>
<keyword evidence="3 6" id="KW-0812">Transmembrane</keyword>
<feature type="transmembrane region" description="Helical" evidence="6">
    <location>
        <begin position="347"/>
        <end position="369"/>
    </location>
</feature>
<evidence type="ECO:0000256" key="2">
    <source>
        <dbReference type="ARBA" id="ARBA00009172"/>
    </source>
</evidence>
<feature type="transmembrane region" description="Helical" evidence="6">
    <location>
        <begin position="195"/>
        <end position="213"/>
    </location>
</feature>
<dbReference type="InterPro" id="IPR010291">
    <property type="entry name" value="Ion_channel_UNC-93"/>
</dbReference>
<keyword evidence="5 6" id="KW-0472">Membrane</keyword>
<dbReference type="GO" id="GO:0055120">
    <property type="term" value="C:striated muscle dense body"/>
    <property type="evidence" value="ECO:0007669"/>
    <property type="project" value="TreeGrafter"/>
</dbReference>
<dbReference type="InterPro" id="IPR013087">
    <property type="entry name" value="Znf_C2H2_type"/>
</dbReference>
<evidence type="ECO:0000313" key="9">
    <source>
        <dbReference type="Proteomes" id="UP000507470"/>
    </source>
</evidence>
<dbReference type="Proteomes" id="UP000507470">
    <property type="component" value="Unassembled WGS sequence"/>
</dbReference>
<dbReference type="PROSITE" id="PS00028">
    <property type="entry name" value="ZINC_FINGER_C2H2_1"/>
    <property type="match status" value="1"/>
</dbReference>
<feature type="transmembrane region" description="Helical" evidence="6">
    <location>
        <begin position="158"/>
        <end position="183"/>
    </location>
</feature>
<organism evidence="8 9">
    <name type="scientific">Mytilus coruscus</name>
    <name type="common">Sea mussel</name>
    <dbReference type="NCBI Taxonomy" id="42192"/>
    <lineage>
        <taxon>Eukaryota</taxon>
        <taxon>Metazoa</taxon>
        <taxon>Spiralia</taxon>
        <taxon>Lophotrochozoa</taxon>
        <taxon>Mollusca</taxon>
        <taxon>Bivalvia</taxon>
        <taxon>Autobranchia</taxon>
        <taxon>Pteriomorphia</taxon>
        <taxon>Mytilida</taxon>
        <taxon>Mytiloidea</taxon>
        <taxon>Mytilidae</taxon>
        <taxon>Mytilinae</taxon>
        <taxon>Mytilus</taxon>
    </lineage>
</organism>
<evidence type="ECO:0000256" key="4">
    <source>
        <dbReference type="ARBA" id="ARBA00022989"/>
    </source>
</evidence>
<comment type="subcellular location">
    <subcellularLocation>
        <location evidence="1">Membrane</location>
        <topology evidence="1">Multi-pass membrane protein</topology>
    </subcellularLocation>
</comment>
<dbReference type="GO" id="GO:0006937">
    <property type="term" value="P:regulation of muscle contraction"/>
    <property type="evidence" value="ECO:0007669"/>
    <property type="project" value="TreeGrafter"/>
</dbReference>
<feature type="transmembrane region" description="Helical" evidence="6">
    <location>
        <begin position="260"/>
        <end position="282"/>
    </location>
</feature>
<feature type="transmembrane region" description="Helical" evidence="6">
    <location>
        <begin position="381"/>
        <end position="401"/>
    </location>
</feature>
<dbReference type="Pfam" id="PF05978">
    <property type="entry name" value="UNC-93"/>
    <property type="match status" value="1"/>
</dbReference>
<evidence type="ECO:0000256" key="5">
    <source>
        <dbReference type="ARBA" id="ARBA00023136"/>
    </source>
</evidence>
<feature type="transmembrane region" description="Helical" evidence="6">
    <location>
        <begin position="318"/>
        <end position="335"/>
    </location>
</feature>
<feature type="transmembrane region" description="Helical" evidence="6">
    <location>
        <begin position="131"/>
        <end position="152"/>
    </location>
</feature>
<dbReference type="EMBL" id="CACVKT020005775">
    <property type="protein sequence ID" value="CAC5397844.1"/>
    <property type="molecule type" value="Genomic_DNA"/>
</dbReference>
<sequence length="511" mass="57261">MEKEYTDISTQYKCGLCGQYFDDIDISQEHENVCKHFHNDMNTQSINPDNKEDMLSSKSHMSTFTISKNLAIISTGFLLLFTSFNSLSNLQSTLNKEEALGTVGLSVIYCAGVLSCLFFPSFVIGNLGCKWTIALSMVCYVVYMGANFHAVWGTIVPASIIIGIGASTLWSATSTYLTQIAVWYAELTQRTTDDVTNAFFGFFFMFFQTSQIWGNLISSTVFKTKSSNDTQINLYLCGANFDPKLPTNSSNLARPSDTKVYMLCSIYLGCAFLAFVVIATFLDNINLDVCNNNTKRKISLSVVMSTFRHWWYSRPQKMLTILTIYSGIEVAFITGDYTKSYVSCALGIWNVGNVMICFGTVNASCSFVFGRLVRVTGHTPLFLLAFITHGATLIALLFWTPHPDHHVWFYIFAALWAIGDAVMQSQFNAFYGYLFFKDKVAAFSNRGLWESVGFIIAFAWSGYLVTNVKLGLCLGFLICGMTLYILVDVQNRKQRKQVKIDEDTIALLNTD</sequence>
<gene>
    <name evidence="8" type="ORF">MCOR_32254</name>
</gene>
<dbReference type="AlphaFoldDB" id="A0A6J8CRU0"/>
<feature type="transmembrane region" description="Helical" evidence="6">
    <location>
        <begin position="70"/>
        <end position="87"/>
    </location>
</feature>
<accession>A0A6J8CRU0</accession>
<evidence type="ECO:0000256" key="6">
    <source>
        <dbReference type="SAM" id="Phobius"/>
    </source>
</evidence>